<evidence type="ECO:0000313" key="2">
    <source>
        <dbReference type="Proteomes" id="UP000030755"/>
    </source>
</evidence>
<keyword evidence="2" id="KW-1185">Reference proteome</keyword>
<sequence>MIGFPNDNLTPGFTYICNDSQCYIFDECFVEYPWVYGEYKKFVMQYGNLYRLKFDSYDSNCSGLPSDRLHLAENNIEEIRDL</sequence>
<reference evidence="1 2" key="1">
    <citation type="journal article" date="2013" name="Curr. Biol.">
        <title>Shared signatures of parasitism and phylogenomics unite Cryptomycota and microsporidia.</title>
        <authorList>
            <person name="James T.Y."/>
            <person name="Pelin A."/>
            <person name="Bonen L."/>
            <person name="Ahrendt S."/>
            <person name="Sain D."/>
            <person name="Corradi N."/>
            <person name="Stajich J.E."/>
        </authorList>
    </citation>
    <scope>NUCLEOTIDE SEQUENCE [LARGE SCALE GENOMIC DNA]</scope>
    <source>
        <strain evidence="1 2">CSF55</strain>
    </source>
</reference>
<dbReference type="HOGENOM" id="CLU_2559592_0_0_1"/>
<evidence type="ECO:0000313" key="1">
    <source>
        <dbReference type="EMBL" id="EPZ34107.1"/>
    </source>
</evidence>
<dbReference type="EMBL" id="KE560993">
    <property type="protein sequence ID" value="EPZ34107.1"/>
    <property type="molecule type" value="Genomic_DNA"/>
</dbReference>
<dbReference type="AlphaFoldDB" id="A0A075AZL5"/>
<accession>A0A075AZL5</accession>
<organism evidence="1 2">
    <name type="scientific">Rozella allomycis (strain CSF55)</name>
    <dbReference type="NCBI Taxonomy" id="988480"/>
    <lineage>
        <taxon>Eukaryota</taxon>
        <taxon>Fungi</taxon>
        <taxon>Fungi incertae sedis</taxon>
        <taxon>Cryptomycota</taxon>
        <taxon>Cryptomycota incertae sedis</taxon>
        <taxon>Rozella</taxon>
    </lineage>
</organism>
<gene>
    <name evidence="1" type="ORF">O9G_003187</name>
</gene>
<proteinExistence type="predicted"/>
<dbReference type="Proteomes" id="UP000030755">
    <property type="component" value="Unassembled WGS sequence"/>
</dbReference>
<protein>
    <submittedName>
        <fullName evidence="1">Uncharacterized protein</fullName>
    </submittedName>
</protein>
<name>A0A075AZL5_ROZAC</name>